<organism evidence="2 3">
    <name type="scientific">Staphylococcus phage Team1</name>
    <dbReference type="NCBI Taxonomy" id="1262512"/>
    <lineage>
        <taxon>Viruses</taxon>
        <taxon>Duplodnaviria</taxon>
        <taxon>Heunggongvirae</taxon>
        <taxon>Uroviricota</taxon>
        <taxon>Caudoviricetes</taxon>
        <taxon>Herelleviridae</taxon>
        <taxon>Twortvirinae</taxon>
        <taxon>Kayvirus</taxon>
        <taxon>Kayvirus G1</taxon>
    </lineage>
</organism>
<sequence length="75" mass="9226">MNKFKRWFRINVLKKETLLFKVYWRYESPSLKKPHVFHIELYAKSKAEARNKSQEYILKNAKASEDFKFLKVEEK</sequence>
<proteinExistence type="predicted"/>
<evidence type="ECO:0000313" key="3">
    <source>
        <dbReference type="Proteomes" id="UP000028568"/>
    </source>
</evidence>
<dbReference type="GeneID" id="22276464"/>
<accession>A0A075BEM4</accession>
<protein>
    <recommendedName>
        <fullName evidence="1">DUF7644 domain-containing protein</fullName>
    </recommendedName>
</protein>
<dbReference type="EMBL" id="KC012913">
    <property type="protein sequence ID" value="AFX93318.1"/>
    <property type="molecule type" value="Genomic_DNA"/>
</dbReference>
<reference evidence="2 3" key="1">
    <citation type="journal article" date="2014" name="PLoS ONE">
        <title>Improving the Safety of Staphylococcus aureus Polyvalent Phages by Their Production on a Staphylococcus xylosus Strain.</title>
        <authorList>
            <person name="El Haddad L."/>
            <person name="Ben Abdallah N."/>
            <person name="Plante P.L."/>
            <person name="Dumaresq J."/>
            <person name="Katsarava R."/>
            <person name="Labrie S."/>
            <person name="Corbeil J."/>
            <person name="St-Gelais D."/>
            <person name="Moineau S."/>
        </authorList>
    </citation>
    <scope>NUCLEOTIDE SEQUENCE [LARGE SCALE GENOMIC DNA]</scope>
</reference>
<evidence type="ECO:0000259" key="1">
    <source>
        <dbReference type="Pfam" id="PF24651"/>
    </source>
</evidence>
<evidence type="ECO:0000313" key="2">
    <source>
        <dbReference type="EMBL" id="AFX93318.1"/>
    </source>
</evidence>
<dbReference type="Proteomes" id="UP000028568">
    <property type="component" value="Segment"/>
</dbReference>
<feature type="domain" description="DUF7644" evidence="1">
    <location>
        <begin position="4"/>
        <end position="75"/>
    </location>
</feature>
<dbReference type="RefSeq" id="YP_009098201.1">
    <property type="nucleotide sequence ID" value="NC_025417.1"/>
</dbReference>
<dbReference type="Pfam" id="PF24651">
    <property type="entry name" value="DUF7644"/>
    <property type="match status" value="1"/>
</dbReference>
<dbReference type="KEGG" id="vg:22276464"/>
<name>A0A075BEM4_9CAUD</name>
<dbReference type="InterPro" id="IPR056061">
    <property type="entry name" value="DUF7644"/>
</dbReference>